<sequence length="228" mass="26238">MEWKENPQLADRMLALIAEDMKIDKPLPHVTELIYCLTRSWNDRFDYIPLAPKEVCLFSIGVGLGEYLLSPHRDEVGGELDGINYSIDFMTLGEEGGIAPDQLGELKSTRMSTKKHPDDFPETWKKQLLAYMKGAGSLHAIYAVMYVIPAEFKTWEVTATQQEVDDNWTWMQSRNVIYQDFIQQGIPPTPFEFNEVWECKSCRYKLGCDLAVSIQKEQETGDENQDRD</sequence>
<evidence type="ECO:0000313" key="1">
    <source>
        <dbReference type="EMBL" id="KKM82286.1"/>
    </source>
</evidence>
<dbReference type="Gene3D" id="3.90.320.10">
    <property type="match status" value="1"/>
</dbReference>
<name>A0A0F9L4Y0_9ZZZZ</name>
<dbReference type="AlphaFoldDB" id="A0A0F9L4Y0"/>
<proteinExistence type="predicted"/>
<evidence type="ECO:0008006" key="2">
    <source>
        <dbReference type="Google" id="ProtNLM"/>
    </source>
</evidence>
<dbReference type="EMBL" id="LAZR01007886">
    <property type="protein sequence ID" value="KKM82286.1"/>
    <property type="molecule type" value="Genomic_DNA"/>
</dbReference>
<accession>A0A0F9L4Y0</accession>
<reference evidence="1" key="1">
    <citation type="journal article" date="2015" name="Nature">
        <title>Complex archaea that bridge the gap between prokaryotes and eukaryotes.</title>
        <authorList>
            <person name="Spang A."/>
            <person name="Saw J.H."/>
            <person name="Jorgensen S.L."/>
            <person name="Zaremba-Niedzwiedzka K."/>
            <person name="Martijn J."/>
            <person name="Lind A.E."/>
            <person name="van Eijk R."/>
            <person name="Schleper C."/>
            <person name="Guy L."/>
            <person name="Ettema T.J."/>
        </authorList>
    </citation>
    <scope>NUCLEOTIDE SEQUENCE</scope>
</reference>
<dbReference type="InterPro" id="IPR011604">
    <property type="entry name" value="PDDEXK-like_dom_sf"/>
</dbReference>
<comment type="caution">
    <text evidence="1">The sequence shown here is derived from an EMBL/GenBank/DDBJ whole genome shotgun (WGS) entry which is preliminary data.</text>
</comment>
<gene>
    <name evidence="1" type="ORF">LCGC14_1321170</name>
</gene>
<protein>
    <recommendedName>
        <fullName evidence="2">PD-(D/E)XK endonuclease-like domain-containing protein</fullName>
    </recommendedName>
</protein>
<organism evidence="1">
    <name type="scientific">marine sediment metagenome</name>
    <dbReference type="NCBI Taxonomy" id="412755"/>
    <lineage>
        <taxon>unclassified sequences</taxon>
        <taxon>metagenomes</taxon>
        <taxon>ecological metagenomes</taxon>
    </lineage>
</organism>